<dbReference type="KEGG" id="mtw:CQW49_07365"/>
<keyword evidence="2" id="KW-1185">Reference proteome</keyword>
<name>A0A2D2CYL1_METT3</name>
<proteinExistence type="predicted"/>
<evidence type="ECO:0008006" key="3">
    <source>
        <dbReference type="Google" id="ProtNLM"/>
    </source>
</evidence>
<gene>
    <name evidence="1" type="ORF">CQW49_07365</name>
</gene>
<reference evidence="2" key="1">
    <citation type="submission" date="2017-10" db="EMBL/GenBank/DDBJ databases">
        <title>Completed PacBio SMRT sequence of Methylosinus trichosporium OB3b reveals presence of a third large plasmid.</title>
        <authorList>
            <person name="Charles T.C."/>
            <person name="Lynch M.D.J."/>
            <person name="Heil J.R."/>
            <person name="Cheng J."/>
        </authorList>
    </citation>
    <scope>NUCLEOTIDE SEQUENCE [LARGE SCALE GENOMIC DNA]</scope>
    <source>
        <strain evidence="2">OB3b</strain>
    </source>
</reference>
<sequence length="170" mass="18641">MPRVPLGFRRAITDPFSAEDQALLLTITHPDLDAPVYLSTDPTDRLSVDPPSYGTVSGDITYLYVQMTAVLPDDNPKTPRRTSLEFGNVDASYVALARSFLTPARVDMALVFVSDPNAVMKRFARMWLTRASGTDTTIAFDIGRFRADNIPAGRRITVQECPGLRGSSSS</sequence>
<dbReference type="AlphaFoldDB" id="A0A2D2CYL1"/>
<dbReference type="STRING" id="595536.GCA_000178815_03682"/>
<evidence type="ECO:0000313" key="2">
    <source>
        <dbReference type="Proteomes" id="UP000230709"/>
    </source>
</evidence>
<dbReference type="EMBL" id="CP023737">
    <property type="protein sequence ID" value="ATQ67729.1"/>
    <property type="molecule type" value="Genomic_DNA"/>
</dbReference>
<evidence type="ECO:0000313" key="1">
    <source>
        <dbReference type="EMBL" id="ATQ67729.1"/>
    </source>
</evidence>
<dbReference type="Proteomes" id="UP000230709">
    <property type="component" value="Chromosome"/>
</dbReference>
<organism evidence="1 2">
    <name type="scientific">Methylosinus trichosporium (strain ATCC 35070 / NCIMB 11131 / UNIQEM 75 / OB3b)</name>
    <dbReference type="NCBI Taxonomy" id="595536"/>
    <lineage>
        <taxon>Bacteria</taxon>
        <taxon>Pseudomonadati</taxon>
        <taxon>Pseudomonadota</taxon>
        <taxon>Alphaproteobacteria</taxon>
        <taxon>Hyphomicrobiales</taxon>
        <taxon>Methylocystaceae</taxon>
        <taxon>Methylosinus</taxon>
    </lineage>
</organism>
<protein>
    <recommendedName>
        <fullName evidence="3">DUF1833 domain-containing protein</fullName>
    </recommendedName>
</protein>
<dbReference type="RefSeq" id="WP_003612650.1">
    <property type="nucleotide sequence ID" value="NZ_ADVE02000001.1"/>
</dbReference>
<accession>A0A2D2CYL1</accession>